<dbReference type="PROSITE" id="PS50977">
    <property type="entry name" value="HTH_TETR_2"/>
    <property type="match status" value="1"/>
</dbReference>
<proteinExistence type="predicted"/>
<dbReference type="InterPro" id="IPR036271">
    <property type="entry name" value="Tet_transcr_reg_TetR-rel_C_sf"/>
</dbReference>
<dbReference type="InterPro" id="IPR049397">
    <property type="entry name" value="EthR_C"/>
</dbReference>
<dbReference type="Gene3D" id="1.10.10.60">
    <property type="entry name" value="Homeodomain-like"/>
    <property type="match status" value="1"/>
</dbReference>
<feature type="DNA-binding region" description="H-T-H motif" evidence="2">
    <location>
        <begin position="37"/>
        <end position="56"/>
    </location>
</feature>
<dbReference type="GO" id="GO:0003700">
    <property type="term" value="F:DNA-binding transcription factor activity"/>
    <property type="evidence" value="ECO:0007669"/>
    <property type="project" value="TreeGrafter"/>
</dbReference>
<dbReference type="SUPFAM" id="SSF48498">
    <property type="entry name" value="Tetracyclin repressor-like, C-terminal domain"/>
    <property type="match status" value="1"/>
</dbReference>
<dbReference type="Proteomes" id="UP000222056">
    <property type="component" value="Unassembled WGS sequence"/>
</dbReference>
<evidence type="ECO:0000259" key="3">
    <source>
        <dbReference type="PROSITE" id="PS50977"/>
    </source>
</evidence>
<dbReference type="PANTHER" id="PTHR30055">
    <property type="entry name" value="HTH-TYPE TRANSCRIPTIONAL REGULATOR RUTR"/>
    <property type="match status" value="1"/>
</dbReference>
<gene>
    <name evidence="4" type="ORF">SAMN02745716_0957</name>
</gene>
<evidence type="ECO:0000256" key="2">
    <source>
        <dbReference type="PROSITE-ProRule" id="PRU00335"/>
    </source>
</evidence>
<dbReference type="Pfam" id="PF00440">
    <property type="entry name" value="TetR_N"/>
    <property type="match status" value="1"/>
</dbReference>
<dbReference type="InterPro" id="IPR009057">
    <property type="entry name" value="Homeodomain-like_sf"/>
</dbReference>
<evidence type="ECO:0000313" key="4">
    <source>
        <dbReference type="EMBL" id="SEH12020.1"/>
    </source>
</evidence>
<dbReference type="PROSITE" id="PS01081">
    <property type="entry name" value="HTH_TETR_1"/>
    <property type="match status" value="1"/>
</dbReference>
<dbReference type="EMBL" id="FNWJ01000001">
    <property type="protein sequence ID" value="SEH12020.1"/>
    <property type="molecule type" value="Genomic_DNA"/>
</dbReference>
<dbReference type="PANTHER" id="PTHR30055:SF184">
    <property type="entry name" value="HTH-TYPE TRANSCRIPTIONAL REGULATOR ETHR"/>
    <property type="match status" value="1"/>
</dbReference>
<evidence type="ECO:0000256" key="1">
    <source>
        <dbReference type="ARBA" id="ARBA00023125"/>
    </source>
</evidence>
<dbReference type="InterPro" id="IPR001647">
    <property type="entry name" value="HTH_TetR"/>
</dbReference>
<name>A0A1H6FPA3_THEAL</name>
<organism evidence="4 5">
    <name type="scientific">Thermoleophilum album</name>
    <dbReference type="NCBI Taxonomy" id="29539"/>
    <lineage>
        <taxon>Bacteria</taxon>
        <taxon>Bacillati</taxon>
        <taxon>Actinomycetota</taxon>
        <taxon>Thermoleophilia</taxon>
        <taxon>Thermoleophilales</taxon>
        <taxon>Thermoleophilaceae</taxon>
        <taxon>Thermoleophilum</taxon>
    </lineage>
</organism>
<reference evidence="5" key="1">
    <citation type="submission" date="2016-10" db="EMBL/GenBank/DDBJ databases">
        <authorList>
            <person name="Varghese N."/>
            <person name="Submissions S."/>
        </authorList>
    </citation>
    <scope>NUCLEOTIDE SEQUENCE [LARGE SCALE GENOMIC DNA]</scope>
    <source>
        <strain evidence="5">ATCC 35263</strain>
    </source>
</reference>
<evidence type="ECO:0000313" key="5">
    <source>
        <dbReference type="Proteomes" id="UP000222056"/>
    </source>
</evidence>
<dbReference type="STRING" id="29539.SAMN02745716_0957"/>
<dbReference type="Pfam" id="PF21313">
    <property type="entry name" value="EthR_C"/>
    <property type="match status" value="1"/>
</dbReference>
<dbReference type="InterPro" id="IPR050109">
    <property type="entry name" value="HTH-type_TetR-like_transc_reg"/>
</dbReference>
<sequence>MLSRRNDAVTGPREGEAKLLQAAEQLLGDGLSLAELSVARIAERAGLTRTAFYFYFRDKRELLERLTETVAQALYERADRWWSGAGTRAELTAALRAILALHRRHAALLRAVVEASTYDEPTARFWRALVERFIEGTERRLRADGVEPTQARALSVALVWGTERTCYQHIIGSTGVDDEALVDALVGIWDGVMAPLRRKAGRGAGAATRG</sequence>
<keyword evidence="1 2" id="KW-0238">DNA-binding</keyword>
<dbReference type="Gene3D" id="1.10.357.10">
    <property type="entry name" value="Tetracycline Repressor, domain 2"/>
    <property type="match status" value="1"/>
</dbReference>
<keyword evidence="5" id="KW-1185">Reference proteome</keyword>
<feature type="domain" description="HTH tetR-type" evidence="3">
    <location>
        <begin position="13"/>
        <end position="74"/>
    </location>
</feature>
<dbReference type="SUPFAM" id="SSF46689">
    <property type="entry name" value="Homeodomain-like"/>
    <property type="match status" value="1"/>
</dbReference>
<accession>A0A1H6FPA3</accession>
<dbReference type="OrthoDB" id="5242520at2"/>
<dbReference type="InterPro" id="IPR023772">
    <property type="entry name" value="DNA-bd_HTH_TetR-type_CS"/>
</dbReference>
<dbReference type="GO" id="GO:0000976">
    <property type="term" value="F:transcription cis-regulatory region binding"/>
    <property type="evidence" value="ECO:0007669"/>
    <property type="project" value="TreeGrafter"/>
</dbReference>
<protein>
    <submittedName>
        <fullName evidence="4">Transcriptional regulator, TetR family</fullName>
    </submittedName>
</protein>
<dbReference type="AlphaFoldDB" id="A0A1H6FPA3"/>